<sequence>MDKLPALENDGAVLKLISDGKRYSFQNNQDLRKVLQQFVSNKNLKFTVFIEMLSKPFNSWTFPKVCELYGLSDNPNPSIDVHPIFHCGCIDLGSEKSKIMVKYLIAELKLRQDVIPLDKVYKVMKTIYSYCYLASGVSLYKDNFKHIPEKLIED</sequence>
<reference evidence="1 2" key="1">
    <citation type="submission" date="2018-06" db="EMBL/GenBank/DDBJ databases">
        <title>Comparative genomics reveals the genomic features of Rhizophagus irregularis, R. cerebriforme, R. diaphanum and Gigaspora rosea, and their symbiotic lifestyle signature.</title>
        <authorList>
            <person name="Morin E."/>
            <person name="San Clemente H."/>
            <person name="Chen E.C.H."/>
            <person name="De La Providencia I."/>
            <person name="Hainaut M."/>
            <person name="Kuo A."/>
            <person name="Kohler A."/>
            <person name="Murat C."/>
            <person name="Tang N."/>
            <person name="Roy S."/>
            <person name="Loubradou J."/>
            <person name="Henrissat B."/>
            <person name="Grigoriev I.V."/>
            <person name="Corradi N."/>
            <person name="Roux C."/>
            <person name="Martin F.M."/>
        </authorList>
    </citation>
    <scope>NUCLEOTIDE SEQUENCE [LARGE SCALE GENOMIC DNA]</scope>
    <source>
        <strain evidence="1 2">DAOM 227022</strain>
    </source>
</reference>
<dbReference type="AlphaFoldDB" id="A0A397S7S8"/>
<gene>
    <name evidence="1" type="ORF">C1645_793302</name>
</gene>
<protein>
    <submittedName>
        <fullName evidence="1">Uncharacterized protein</fullName>
    </submittedName>
</protein>
<name>A0A397S7S8_9GLOM</name>
<dbReference type="EMBL" id="QKYT01001055">
    <property type="protein sequence ID" value="RIA80067.1"/>
    <property type="molecule type" value="Genomic_DNA"/>
</dbReference>
<keyword evidence="2" id="KW-1185">Reference proteome</keyword>
<organism evidence="1 2">
    <name type="scientific">Glomus cerebriforme</name>
    <dbReference type="NCBI Taxonomy" id="658196"/>
    <lineage>
        <taxon>Eukaryota</taxon>
        <taxon>Fungi</taxon>
        <taxon>Fungi incertae sedis</taxon>
        <taxon>Mucoromycota</taxon>
        <taxon>Glomeromycotina</taxon>
        <taxon>Glomeromycetes</taxon>
        <taxon>Glomerales</taxon>
        <taxon>Glomeraceae</taxon>
        <taxon>Glomus</taxon>
    </lineage>
</organism>
<evidence type="ECO:0000313" key="1">
    <source>
        <dbReference type="EMBL" id="RIA80067.1"/>
    </source>
</evidence>
<proteinExistence type="predicted"/>
<comment type="caution">
    <text evidence="1">The sequence shown here is derived from an EMBL/GenBank/DDBJ whole genome shotgun (WGS) entry which is preliminary data.</text>
</comment>
<accession>A0A397S7S8</accession>
<dbReference type="OrthoDB" id="2426577at2759"/>
<evidence type="ECO:0000313" key="2">
    <source>
        <dbReference type="Proteomes" id="UP000265703"/>
    </source>
</evidence>
<dbReference type="Proteomes" id="UP000265703">
    <property type="component" value="Unassembled WGS sequence"/>
</dbReference>